<reference evidence="7" key="1">
    <citation type="submission" date="2022-12" db="EMBL/GenBank/DDBJ databases">
        <title>Genome assemblies of Blomia tropicalis.</title>
        <authorList>
            <person name="Cui Y."/>
        </authorList>
    </citation>
    <scope>NUCLEOTIDE SEQUENCE</scope>
    <source>
        <tissue evidence="7">Adult mites</tissue>
    </source>
</reference>
<dbReference type="InterPro" id="IPR013087">
    <property type="entry name" value="Znf_C2H2_type"/>
</dbReference>
<dbReference type="GO" id="GO:0000785">
    <property type="term" value="C:chromatin"/>
    <property type="evidence" value="ECO:0007669"/>
    <property type="project" value="TreeGrafter"/>
</dbReference>
<evidence type="ECO:0000259" key="6">
    <source>
        <dbReference type="PROSITE" id="PS50157"/>
    </source>
</evidence>
<dbReference type="Gene3D" id="3.30.160.60">
    <property type="entry name" value="Classic Zinc Finger"/>
    <property type="match status" value="1"/>
</dbReference>
<evidence type="ECO:0000256" key="3">
    <source>
        <dbReference type="ARBA" id="ARBA00022771"/>
    </source>
</evidence>
<dbReference type="FunFam" id="3.30.160.60:FF:000072">
    <property type="entry name" value="zinc finger protein 143 isoform X1"/>
    <property type="match status" value="1"/>
</dbReference>
<keyword evidence="8" id="KW-1185">Reference proteome</keyword>
<evidence type="ECO:0000256" key="4">
    <source>
        <dbReference type="ARBA" id="ARBA00022833"/>
    </source>
</evidence>
<dbReference type="GO" id="GO:0000981">
    <property type="term" value="F:DNA-binding transcription factor activity, RNA polymerase II-specific"/>
    <property type="evidence" value="ECO:0007669"/>
    <property type="project" value="TreeGrafter"/>
</dbReference>
<accession>A0A9Q0LZ16</accession>
<dbReference type="Proteomes" id="UP001142055">
    <property type="component" value="Chromosome 3"/>
</dbReference>
<dbReference type="PANTHER" id="PTHR14003">
    <property type="entry name" value="TRANSCRIPTIONAL REPRESSOR PROTEIN YY"/>
    <property type="match status" value="1"/>
</dbReference>
<dbReference type="GO" id="GO:0005667">
    <property type="term" value="C:transcription regulator complex"/>
    <property type="evidence" value="ECO:0007669"/>
    <property type="project" value="TreeGrafter"/>
</dbReference>
<keyword evidence="2" id="KW-0677">Repeat</keyword>
<dbReference type="SMART" id="SM00355">
    <property type="entry name" value="ZnF_C2H2"/>
    <property type="match status" value="2"/>
</dbReference>
<evidence type="ECO:0000256" key="1">
    <source>
        <dbReference type="ARBA" id="ARBA00022723"/>
    </source>
</evidence>
<keyword evidence="3 5" id="KW-0863">Zinc-finger</keyword>
<organism evidence="7 8">
    <name type="scientific">Blomia tropicalis</name>
    <name type="common">Mite</name>
    <dbReference type="NCBI Taxonomy" id="40697"/>
    <lineage>
        <taxon>Eukaryota</taxon>
        <taxon>Metazoa</taxon>
        <taxon>Ecdysozoa</taxon>
        <taxon>Arthropoda</taxon>
        <taxon>Chelicerata</taxon>
        <taxon>Arachnida</taxon>
        <taxon>Acari</taxon>
        <taxon>Acariformes</taxon>
        <taxon>Sarcoptiformes</taxon>
        <taxon>Astigmata</taxon>
        <taxon>Glycyphagoidea</taxon>
        <taxon>Echimyopodidae</taxon>
        <taxon>Blomia</taxon>
    </lineage>
</organism>
<evidence type="ECO:0000313" key="7">
    <source>
        <dbReference type="EMBL" id="KAJ6216210.1"/>
    </source>
</evidence>
<dbReference type="EMBL" id="JAPWDV010000003">
    <property type="protein sequence ID" value="KAJ6216210.1"/>
    <property type="molecule type" value="Genomic_DNA"/>
</dbReference>
<protein>
    <recommendedName>
        <fullName evidence="6">C2H2-type domain-containing protein</fullName>
    </recommendedName>
</protein>
<feature type="domain" description="C2H2-type" evidence="6">
    <location>
        <begin position="154"/>
        <end position="183"/>
    </location>
</feature>
<gene>
    <name evidence="7" type="ORF">RDWZM_007367</name>
</gene>
<name>A0A9Q0LZ16_BLOTA</name>
<dbReference type="GO" id="GO:0008270">
    <property type="term" value="F:zinc ion binding"/>
    <property type="evidence" value="ECO:0007669"/>
    <property type="project" value="UniProtKB-KW"/>
</dbReference>
<evidence type="ECO:0000313" key="8">
    <source>
        <dbReference type="Proteomes" id="UP001142055"/>
    </source>
</evidence>
<dbReference type="Pfam" id="PF00096">
    <property type="entry name" value="zf-C2H2"/>
    <property type="match status" value="1"/>
</dbReference>
<keyword evidence="4" id="KW-0862">Zinc</keyword>
<evidence type="ECO:0000256" key="2">
    <source>
        <dbReference type="ARBA" id="ARBA00022737"/>
    </source>
</evidence>
<dbReference type="PANTHER" id="PTHR14003:SF19">
    <property type="entry name" value="YY2 TRANSCRIPTION FACTOR"/>
    <property type="match status" value="1"/>
</dbReference>
<dbReference type="SUPFAM" id="SSF57667">
    <property type="entry name" value="beta-beta-alpha zinc fingers"/>
    <property type="match status" value="1"/>
</dbReference>
<comment type="caution">
    <text evidence="7">The sequence shown here is derived from an EMBL/GenBank/DDBJ whole genome shotgun (WGS) entry which is preliminary data.</text>
</comment>
<dbReference type="PROSITE" id="PS00028">
    <property type="entry name" value="ZINC_FINGER_C2H2_1"/>
    <property type="match status" value="1"/>
</dbReference>
<dbReference type="InterPro" id="IPR036236">
    <property type="entry name" value="Znf_C2H2_sf"/>
</dbReference>
<dbReference type="AlphaFoldDB" id="A0A9Q0LZ16"/>
<dbReference type="GO" id="GO:0031519">
    <property type="term" value="C:PcG protein complex"/>
    <property type="evidence" value="ECO:0007669"/>
    <property type="project" value="TreeGrafter"/>
</dbReference>
<dbReference type="GO" id="GO:0000978">
    <property type="term" value="F:RNA polymerase II cis-regulatory region sequence-specific DNA binding"/>
    <property type="evidence" value="ECO:0007669"/>
    <property type="project" value="TreeGrafter"/>
</dbReference>
<proteinExistence type="predicted"/>
<sequence>MLDEPNTEIKEEIVGENDMPTNQYDFNLIPPEPIDVNDNSLNSISLQDSSAFTNISSENLYGNEVNFSGLESYNNEEIVMDTTYIQTNKNDSPIMLKIVHIKPNNEEQVLVSSKVPTSCNLVLIKYIKRNQSGTINSSPTIVVKPNNKLKCTNFVCEYEKCGKSFVSKNRLRRHQMIHTGICPFRCRWMQCNYSSNQKAMVIRHIRTQHFKLPFTVKAQKEMKIVDHRDPNDYLEIVTGN</sequence>
<dbReference type="PROSITE" id="PS50157">
    <property type="entry name" value="ZINC_FINGER_C2H2_2"/>
    <property type="match status" value="1"/>
</dbReference>
<dbReference type="OrthoDB" id="6514546at2759"/>
<keyword evidence="1" id="KW-0479">Metal-binding</keyword>
<evidence type="ECO:0000256" key="5">
    <source>
        <dbReference type="PROSITE-ProRule" id="PRU00042"/>
    </source>
</evidence>